<accession>A0A9X1X8L8</accession>
<dbReference type="Pfam" id="PF13673">
    <property type="entry name" value="Acetyltransf_10"/>
    <property type="match status" value="1"/>
</dbReference>
<dbReference type="GO" id="GO:0016747">
    <property type="term" value="F:acyltransferase activity, transferring groups other than amino-acyl groups"/>
    <property type="evidence" value="ECO:0007669"/>
    <property type="project" value="InterPro"/>
</dbReference>
<evidence type="ECO:0000313" key="2">
    <source>
        <dbReference type="EMBL" id="MCJ8210514.1"/>
    </source>
</evidence>
<evidence type="ECO:0000259" key="1">
    <source>
        <dbReference type="PROSITE" id="PS51186"/>
    </source>
</evidence>
<dbReference type="CDD" id="cd04301">
    <property type="entry name" value="NAT_SF"/>
    <property type="match status" value="1"/>
</dbReference>
<gene>
    <name evidence="2" type="ORF">MUY27_12420</name>
</gene>
<protein>
    <submittedName>
        <fullName evidence="2">GNAT family N-acetyltransferase</fullName>
        <ecNumber evidence="2">2.3.1.-</ecNumber>
    </submittedName>
</protein>
<keyword evidence="2" id="KW-0808">Transferase</keyword>
<reference evidence="2" key="1">
    <citation type="submission" date="2022-04" db="EMBL/GenBank/DDBJ databases">
        <title>Mucilaginibacter sp. RS28 isolated from freshwater.</title>
        <authorList>
            <person name="Ko S.-R."/>
        </authorList>
    </citation>
    <scope>NUCLEOTIDE SEQUENCE</scope>
    <source>
        <strain evidence="2">RS28</strain>
    </source>
</reference>
<name>A0A9X1X8L8_9SPHI</name>
<evidence type="ECO:0000313" key="3">
    <source>
        <dbReference type="Proteomes" id="UP001139450"/>
    </source>
</evidence>
<dbReference type="InterPro" id="IPR016181">
    <property type="entry name" value="Acyl_CoA_acyltransferase"/>
</dbReference>
<dbReference type="Gene3D" id="3.40.630.30">
    <property type="match status" value="1"/>
</dbReference>
<feature type="domain" description="N-acetyltransferase" evidence="1">
    <location>
        <begin position="8"/>
        <end position="150"/>
    </location>
</feature>
<dbReference type="InterPro" id="IPR000182">
    <property type="entry name" value="GNAT_dom"/>
</dbReference>
<dbReference type="RefSeq" id="WP_245130353.1">
    <property type="nucleotide sequence ID" value="NZ_JALJEJ010000005.1"/>
</dbReference>
<comment type="caution">
    <text evidence="2">The sequence shown here is derived from an EMBL/GenBank/DDBJ whole genome shotgun (WGS) entry which is preliminary data.</text>
</comment>
<dbReference type="PROSITE" id="PS51186">
    <property type="entry name" value="GNAT"/>
    <property type="match status" value="1"/>
</dbReference>
<sequence>MDHSYKVKSFDQLSVTELYELLRLRSEIFVVEQNCVFLDMDNKDQQCQHVLLFADGKLAAYARLVPAGLSFKEVSIGRVITSPRFRGTGLGRKVMQIAIEYCEDHFGKRPIRIGAQCYATPFYRSLGFVEDGEVYDEDGIDHVEMLRPAGL</sequence>
<dbReference type="AlphaFoldDB" id="A0A9X1X8L8"/>
<dbReference type="EC" id="2.3.1.-" evidence="2"/>
<keyword evidence="2" id="KW-0012">Acyltransferase</keyword>
<dbReference type="SUPFAM" id="SSF55729">
    <property type="entry name" value="Acyl-CoA N-acyltransferases (Nat)"/>
    <property type="match status" value="1"/>
</dbReference>
<proteinExistence type="predicted"/>
<dbReference type="Proteomes" id="UP001139450">
    <property type="component" value="Unassembled WGS sequence"/>
</dbReference>
<dbReference type="EMBL" id="JALJEJ010000005">
    <property type="protein sequence ID" value="MCJ8210514.1"/>
    <property type="molecule type" value="Genomic_DNA"/>
</dbReference>
<keyword evidence="3" id="KW-1185">Reference proteome</keyword>
<organism evidence="2 3">
    <name type="scientific">Mucilaginibacter straminoryzae</name>
    <dbReference type="NCBI Taxonomy" id="2932774"/>
    <lineage>
        <taxon>Bacteria</taxon>
        <taxon>Pseudomonadati</taxon>
        <taxon>Bacteroidota</taxon>
        <taxon>Sphingobacteriia</taxon>
        <taxon>Sphingobacteriales</taxon>
        <taxon>Sphingobacteriaceae</taxon>
        <taxon>Mucilaginibacter</taxon>
    </lineage>
</organism>